<dbReference type="Pfam" id="PF13673">
    <property type="entry name" value="Acetyltransf_10"/>
    <property type="match status" value="1"/>
</dbReference>
<dbReference type="Proteomes" id="UP000487350">
    <property type="component" value="Unassembled WGS sequence"/>
</dbReference>
<dbReference type="OrthoDB" id="7356080at2"/>
<dbReference type="SUPFAM" id="SSF55729">
    <property type="entry name" value="Acyl-CoA N-acyltransferases (Nat)"/>
    <property type="match status" value="1"/>
</dbReference>
<keyword evidence="5" id="KW-1185">Reference proteome</keyword>
<comment type="caution">
    <text evidence="4">The sequence shown here is derived from an EMBL/GenBank/DDBJ whole genome shotgun (WGS) entry which is preliminary data.</text>
</comment>
<keyword evidence="2" id="KW-0012">Acyltransferase</keyword>
<dbReference type="GO" id="GO:0016747">
    <property type="term" value="F:acyltransferase activity, transferring groups other than amino-acyl groups"/>
    <property type="evidence" value="ECO:0007669"/>
    <property type="project" value="InterPro"/>
</dbReference>
<dbReference type="InterPro" id="IPR016181">
    <property type="entry name" value="Acyl_CoA_acyltransferase"/>
</dbReference>
<evidence type="ECO:0000313" key="4">
    <source>
        <dbReference type="EMBL" id="MRD48079.1"/>
    </source>
</evidence>
<evidence type="ECO:0000259" key="3">
    <source>
        <dbReference type="PROSITE" id="PS51186"/>
    </source>
</evidence>
<proteinExistence type="predicted"/>
<reference evidence="4 5" key="1">
    <citation type="submission" date="2019-11" db="EMBL/GenBank/DDBJ databases">
        <title>Caenimonas koreensis gen. nov., sp. nov., isolated from activated sludge.</title>
        <authorList>
            <person name="Seung H.R."/>
        </authorList>
    </citation>
    <scope>NUCLEOTIDE SEQUENCE [LARGE SCALE GENOMIC DNA]</scope>
    <source>
        <strain evidence="4 5">EMB320</strain>
    </source>
</reference>
<name>A0A844B901_9BURK</name>
<sequence>MTHSLVTLADAQPQDAQALRELMARVIAVSVTQDEAVLQSTIANVNRNLGWWLAHPGECVHLKAEAGGRIVGVVLVKQFWNLCSLFVEADLQGQGVGRALVEAACDACRGRSPESALFLNAATNAIPFYRHLGFVERESAQTLPAGFLPMRKSL</sequence>
<dbReference type="AlphaFoldDB" id="A0A844B901"/>
<evidence type="ECO:0000313" key="5">
    <source>
        <dbReference type="Proteomes" id="UP000487350"/>
    </source>
</evidence>
<feature type="domain" description="N-acetyltransferase" evidence="3">
    <location>
        <begin position="6"/>
        <end position="154"/>
    </location>
</feature>
<dbReference type="PANTHER" id="PTHR43877">
    <property type="entry name" value="AMINOALKYLPHOSPHONATE N-ACETYLTRANSFERASE-RELATED-RELATED"/>
    <property type="match status" value="1"/>
</dbReference>
<protein>
    <submittedName>
        <fullName evidence="4">GNAT family N-acetyltransferase</fullName>
    </submittedName>
</protein>
<keyword evidence="1 4" id="KW-0808">Transferase</keyword>
<evidence type="ECO:0000256" key="2">
    <source>
        <dbReference type="ARBA" id="ARBA00023315"/>
    </source>
</evidence>
<gene>
    <name evidence="4" type="ORF">GHT07_12380</name>
</gene>
<accession>A0A844B901</accession>
<dbReference type="PROSITE" id="PS51186">
    <property type="entry name" value="GNAT"/>
    <property type="match status" value="1"/>
</dbReference>
<dbReference type="InterPro" id="IPR000182">
    <property type="entry name" value="GNAT_dom"/>
</dbReference>
<evidence type="ECO:0000256" key="1">
    <source>
        <dbReference type="ARBA" id="ARBA00022679"/>
    </source>
</evidence>
<dbReference type="Gene3D" id="3.40.630.30">
    <property type="match status" value="1"/>
</dbReference>
<dbReference type="CDD" id="cd04301">
    <property type="entry name" value="NAT_SF"/>
    <property type="match status" value="1"/>
</dbReference>
<organism evidence="4 5">
    <name type="scientific">Caenimonas koreensis DSM 17982</name>
    <dbReference type="NCBI Taxonomy" id="1121255"/>
    <lineage>
        <taxon>Bacteria</taxon>
        <taxon>Pseudomonadati</taxon>
        <taxon>Pseudomonadota</taxon>
        <taxon>Betaproteobacteria</taxon>
        <taxon>Burkholderiales</taxon>
        <taxon>Comamonadaceae</taxon>
        <taxon>Caenimonas</taxon>
    </lineage>
</organism>
<dbReference type="RefSeq" id="WP_153585409.1">
    <property type="nucleotide sequence ID" value="NZ_WJBU01000011.1"/>
</dbReference>
<dbReference type="InterPro" id="IPR050832">
    <property type="entry name" value="Bact_Acetyltransf"/>
</dbReference>
<dbReference type="EMBL" id="WJBU01000011">
    <property type="protein sequence ID" value="MRD48079.1"/>
    <property type="molecule type" value="Genomic_DNA"/>
</dbReference>